<keyword evidence="5 12" id="KW-0648">Protein biosynthesis</keyword>
<dbReference type="InterPro" id="IPR035654">
    <property type="entry name" value="LepA_IV"/>
</dbReference>
<dbReference type="EMBL" id="BMKQ01000001">
    <property type="protein sequence ID" value="GGF37265.1"/>
    <property type="molecule type" value="Genomic_DNA"/>
</dbReference>
<dbReference type="Gene3D" id="3.30.70.2570">
    <property type="entry name" value="Elongation factor 4, C-terminal domain"/>
    <property type="match status" value="1"/>
</dbReference>
<dbReference type="AlphaFoldDB" id="A0A917F2R3"/>
<accession>A0A917F2R3</accession>
<dbReference type="InterPro" id="IPR038363">
    <property type="entry name" value="LepA_C_sf"/>
</dbReference>
<dbReference type="InterPro" id="IPR035647">
    <property type="entry name" value="EFG_III/V"/>
</dbReference>
<dbReference type="SUPFAM" id="SSF54980">
    <property type="entry name" value="EF-G C-terminal domain-like"/>
    <property type="match status" value="2"/>
</dbReference>
<keyword evidence="7 12" id="KW-0472">Membrane</keyword>
<dbReference type="GO" id="GO:0005886">
    <property type="term" value="C:plasma membrane"/>
    <property type="evidence" value="ECO:0007669"/>
    <property type="project" value="UniProtKB-SubCell"/>
</dbReference>
<dbReference type="GO" id="GO:0003746">
    <property type="term" value="F:translation elongation factor activity"/>
    <property type="evidence" value="ECO:0007669"/>
    <property type="project" value="UniProtKB-UniRule"/>
</dbReference>
<comment type="similarity">
    <text evidence="10">Belongs to the GTP-binding elongation factor family. LepA subfamily.</text>
</comment>
<dbReference type="InterPro" id="IPR006297">
    <property type="entry name" value="EF-4"/>
</dbReference>
<comment type="function">
    <text evidence="9 12">Required for accurate and efficient protein synthesis under certain stress conditions. May act as a fidelity factor of the translation reaction, by catalyzing a one-codon backward translocation of tRNAs on improperly translocated ribosomes. Back-translocation proceeds from a post-translocation (POST) complex to a pre-translocation (PRE) complex, thus giving elongation factor G a second chance to translocate the tRNAs correctly. Binds to ribosomes in a GTP-dependent manner.</text>
</comment>
<dbReference type="GO" id="GO:0043022">
    <property type="term" value="F:ribosome binding"/>
    <property type="evidence" value="ECO:0007669"/>
    <property type="project" value="UniProtKB-UniRule"/>
</dbReference>
<dbReference type="Gene3D" id="2.40.30.10">
    <property type="entry name" value="Translation factors"/>
    <property type="match status" value="1"/>
</dbReference>
<dbReference type="FunFam" id="3.30.70.240:FF:000007">
    <property type="entry name" value="Translation factor GUF1, mitochondrial"/>
    <property type="match status" value="1"/>
</dbReference>
<evidence type="ECO:0000256" key="11">
    <source>
        <dbReference type="ARBA" id="ARBA00066744"/>
    </source>
</evidence>
<dbReference type="GO" id="GO:0003924">
    <property type="term" value="F:GTPase activity"/>
    <property type="evidence" value="ECO:0007669"/>
    <property type="project" value="UniProtKB-UniRule"/>
</dbReference>
<dbReference type="PANTHER" id="PTHR43512:SF4">
    <property type="entry name" value="TRANSLATION FACTOR GUF1 HOMOLOG, CHLOROPLASTIC"/>
    <property type="match status" value="1"/>
</dbReference>
<dbReference type="NCBIfam" id="TIGR00231">
    <property type="entry name" value="small_GTP"/>
    <property type="match status" value="1"/>
</dbReference>
<dbReference type="CDD" id="cd16260">
    <property type="entry name" value="EF4_III"/>
    <property type="match status" value="1"/>
</dbReference>
<keyword evidence="2 12" id="KW-1003">Cell membrane</keyword>
<evidence type="ECO:0000256" key="2">
    <source>
        <dbReference type="ARBA" id="ARBA00022475"/>
    </source>
</evidence>
<evidence type="ECO:0000256" key="6">
    <source>
        <dbReference type="ARBA" id="ARBA00023134"/>
    </source>
</evidence>
<comment type="subcellular location">
    <subcellularLocation>
        <location evidence="12">Cell membrane</location>
        <topology evidence="12">Peripheral membrane protein</topology>
        <orientation evidence="12">Cytoplasmic side</orientation>
    </subcellularLocation>
</comment>
<dbReference type="GO" id="GO:0045727">
    <property type="term" value="P:positive regulation of translation"/>
    <property type="evidence" value="ECO:0007669"/>
    <property type="project" value="UniProtKB-UniRule"/>
</dbReference>
<dbReference type="SUPFAM" id="SSF52540">
    <property type="entry name" value="P-loop containing nucleoside triphosphate hydrolases"/>
    <property type="match status" value="1"/>
</dbReference>
<evidence type="ECO:0000313" key="14">
    <source>
        <dbReference type="EMBL" id="GGF37265.1"/>
    </source>
</evidence>
<dbReference type="CDD" id="cd03699">
    <property type="entry name" value="EF4_II"/>
    <property type="match status" value="1"/>
</dbReference>
<dbReference type="Proteomes" id="UP000649179">
    <property type="component" value="Unassembled WGS sequence"/>
</dbReference>
<keyword evidence="6 12" id="KW-0342">GTP-binding</keyword>
<dbReference type="InterPro" id="IPR000795">
    <property type="entry name" value="T_Tr_GTP-bd_dom"/>
</dbReference>
<dbReference type="InterPro" id="IPR005225">
    <property type="entry name" value="Small_GTP-bd"/>
</dbReference>
<feature type="domain" description="Tr-type G" evidence="13">
    <location>
        <begin position="16"/>
        <end position="205"/>
    </location>
</feature>
<evidence type="ECO:0000256" key="4">
    <source>
        <dbReference type="ARBA" id="ARBA00022801"/>
    </source>
</evidence>
<dbReference type="SMART" id="SM00838">
    <property type="entry name" value="EFG_C"/>
    <property type="match status" value="1"/>
</dbReference>
<dbReference type="PROSITE" id="PS00301">
    <property type="entry name" value="G_TR_1"/>
    <property type="match status" value="1"/>
</dbReference>
<dbReference type="NCBIfam" id="TIGR01393">
    <property type="entry name" value="lepA"/>
    <property type="match status" value="1"/>
</dbReference>
<dbReference type="InterPro" id="IPR031157">
    <property type="entry name" value="G_TR_CS"/>
</dbReference>
<sequence>MTRTSSAPAPGSTDPAIIRNFCIIAHIDHGKSTLADRMLQLTGVVDERSARAQYLDRMDIERERGITIKSQAVRMPWTVAAETSTTAEPGTYVLNMIDTPGHVDFTYEVSRSLEACEAAVLLVDAAQGIEAQTLANLYLAIEADLHVIPVLNKIDLPGAEPEKYAAELAGIIGCDVEDVLLVSAKTGLGVEALLDEIVAQTPPPVGQADAPPRALIFDSVYDTYRGVVTYVRVVDGKLTHRDRIKMMSTGAVHEMLEVGVISPEPVKADHIGVGEVGYLITGVKDVRQSRVGDTVTAQNGGAEEPLGGYKHPNPMVYAGLYPMDGDDYPTLRDALDKLQLNDAALAYEPETSGALGFGFRCGFLGLLHMEITRDRLEREFGLDLISTAPNVVYEVRMEDGAVHEVTNPSEFPTGKVDEVLEPMVKSTILAPAEYIGTIMELCQSKRGQLGGMDYLSEDRVEMRYTLPLAEIVFDFFDQLKSRTKGYASLQYEPTGDAPADLVKVDILLQGETVDAFSAIVHRDAAYAYGVMLAGKLRELIPRQQYEVPIQAAIGTRVIARETIRAIRKDVLAKCYGGDISRKRKLLEKQKEGKKRMKMVGRVEVPQEAFVAALSTSGGGTQEKGRK</sequence>
<dbReference type="InterPro" id="IPR013842">
    <property type="entry name" value="LepA_CTD"/>
</dbReference>
<dbReference type="PANTHER" id="PTHR43512">
    <property type="entry name" value="TRANSLATION FACTOR GUF1-RELATED"/>
    <property type="match status" value="1"/>
</dbReference>
<dbReference type="SUPFAM" id="SSF50447">
    <property type="entry name" value="Translation proteins"/>
    <property type="match status" value="1"/>
</dbReference>
<dbReference type="Gene3D" id="3.30.70.240">
    <property type="match status" value="1"/>
</dbReference>
<feature type="binding site" evidence="12">
    <location>
        <begin position="152"/>
        <end position="155"/>
    </location>
    <ligand>
        <name>GTP</name>
        <dbReference type="ChEBI" id="CHEBI:37565"/>
    </ligand>
</feature>
<dbReference type="GO" id="GO:0005525">
    <property type="term" value="F:GTP binding"/>
    <property type="evidence" value="ECO:0007669"/>
    <property type="project" value="UniProtKB-UniRule"/>
</dbReference>
<evidence type="ECO:0000256" key="1">
    <source>
        <dbReference type="ARBA" id="ARBA00005454"/>
    </source>
</evidence>
<dbReference type="CDD" id="cd01890">
    <property type="entry name" value="LepA"/>
    <property type="match status" value="1"/>
</dbReference>
<dbReference type="Pfam" id="PF00679">
    <property type="entry name" value="EFG_C"/>
    <property type="match status" value="1"/>
</dbReference>
<dbReference type="FunFam" id="3.30.70.870:FF:000004">
    <property type="entry name" value="Translation factor GUF1, mitochondrial"/>
    <property type="match status" value="1"/>
</dbReference>
<dbReference type="FunFam" id="3.30.70.2570:FF:000001">
    <property type="entry name" value="Translation factor GUF1, mitochondrial"/>
    <property type="match status" value="1"/>
</dbReference>
<comment type="caution">
    <text evidence="14">The sequence shown here is derived from an EMBL/GenBank/DDBJ whole genome shotgun (WGS) entry which is preliminary data.</text>
</comment>
<keyword evidence="14" id="KW-0251">Elongation factor</keyword>
<reference evidence="14" key="2">
    <citation type="submission" date="2020-09" db="EMBL/GenBank/DDBJ databases">
        <authorList>
            <person name="Sun Q."/>
            <person name="Zhou Y."/>
        </authorList>
    </citation>
    <scope>NUCLEOTIDE SEQUENCE</scope>
    <source>
        <strain evidence="14">CGMCC 1.16067</strain>
    </source>
</reference>
<dbReference type="RefSeq" id="WP_188778519.1">
    <property type="nucleotide sequence ID" value="NZ_BMKQ01000001.1"/>
</dbReference>
<comment type="similarity">
    <text evidence="1 12">Belongs to the TRAFAC class translation factor GTPase superfamily. Classic translation factor GTPase family. LepA subfamily.</text>
</comment>
<dbReference type="InterPro" id="IPR009000">
    <property type="entry name" value="Transl_B-barrel_sf"/>
</dbReference>
<reference evidence="14" key="1">
    <citation type="journal article" date="2014" name="Int. J. Syst. Evol. Microbiol.">
        <title>Complete genome sequence of Corynebacterium casei LMG S-19264T (=DSM 44701T), isolated from a smear-ripened cheese.</title>
        <authorList>
            <consortium name="US DOE Joint Genome Institute (JGI-PGF)"/>
            <person name="Walter F."/>
            <person name="Albersmeier A."/>
            <person name="Kalinowski J."/>
            <person name="Ruckert C."/>
        </authorList>
    </citation>
    <scope>NUCLEOTIDE SEQUENCE</scope>
    <source>
        <strain evidence="14">CGMCC 1.16067</strain>
    </source>
</reference>
<dbReference type="Gene3D" id="3.40.50.300">
    <property type="entry name" value="P-loop containing nucleotide triphosphate hydrolases"/>
    <property type="match status" value="1"/>
</dbReference>
<dbReference type="Pfam" id="PF00009">
    <property type="entry name" value="GTP_EFTU"/>
    <property type="match status" value="1"/>
</dbReference>
<feature type="binding site" evidence="12">
    <location>
        <begin position="28"/>
        <end position="33"/>
    </location>
    <ligand>
        <name>GTP</name>
        <dbReference type="ChEBI" id="CHEBI:37565"/>
    </ligand>
</feature>
<dbReference type="HAMAP" id="MF_00071">
    <property type="entry name" value="LepA"/>
    <property type="match status" value="1"/>
</dbReference>
<dbReference type="EC" id="3.6.5.n1" evidence="11 12"/>
<dbReference type="InterPro" id="IPR000640">
    <property type="entry name" value="EFG_V-like"/>
</dbReference>
<keyword evidence="4 12" id="KW-0378">Hydrolase</keyword>
<evidence type="ECO:0000256" key="9">
    <source>
        <dbReference type="ARBA" id="ARBA00057626"/>
    </source>
</evidence>
<evidence type="ECO:0000256" key="12">
    <source>
        <dbReference type="HAMAP-Rule" id="MF_00071"/>
    </source>
</evidence>
<proteinExistence type="inferred from homology"/>
<evidence type="ECO:0000256" key="5">
    <source>
        <dbReference type="ARBA" id="ARBA00022917"/>
    </source>
</evidence>
<dbReference type="PRINTS" id="PR00315">
    <property type="entry name" value="ELONGATNFCT"/>
</dbReference>
<comment type="catalytic activity">
    <reaction evidence="8 12">
        <text>GTP + H2O = GDP + phosphate + H(+)</text>
        <dbReference type="Rhea" id="RHEA:19669"/>
        <dbReference type="ChEBI" id="CHEBI:15377"/>
        <dbReference type="ChEBI" id="CHEBI:15378"/>
        <dbReference type="ChEBI" id="CHEBI:37565"/>
        <dbReference type="ChEBI" id="CHEBI:43474"/>
        <dbReference type="ChEBI" id="CHEBI:58189"/>
        <dbReference type="EC" id="3.6.5.n1"/>
    </reaction>
</comment>
<dbReference type="Pfam" id="PF06421">
    <property type="entry name" value="LepA_C"/>
    <property type="match status" value="1"/>
</dbReference>
<keyword evidence="3 12" id="KW-0547">Nucleotide-binding</keyword>
<name>A0A917F2R3_9ACTN</name>
<protein>
    <recommendedName>
        <fullName evidence="11 12">Elongation factor 4</fullName>
        <shortName evidence="12">EF-4</shortName>
        <ecNumber evidence="11 12">3.6.5.n1</ecNumber>
    </recommendedName>
    <alternativeName>
        <fullName evidence="12">Ribosomal back-translocase LepA</fullName>
    </alternativeName>
</protein>
<dbReference type="CDD" id="cd03709">
    <property type="entry name" value="lepA_C"/>
    <property type="match status" value="1"/>
</dbReference>
<gene>
    <name evidence="12 14" type="primary">lepA</name>
    <name evidence="14" type="ORF">GCM10011519_08470</name>
</gene>
<evidence type="ECO:0000259" key="13">
    <source>
        <dbReference type="PROSITE" id="PS51722"/>
    </source>
</evidence>
<dbReference type="FunFam" id="2.40.30.10:FF:000015">
    <property type="entry name" value="Translation factor GUF1, mitochondrial"/>
    <property type="match status" value="1"/>
</dbReference>
<dbReference type="FunFam" id="3.40.50.300:FF:000078">
    <property type="entry name" value="Elongation factor 4"/>
    <property type="match status" value="1"/>
</dbReference>
<keyword evidence="15" id="KW-1185">Reference proteome</keyword>
<organism evidence="14 15">
    <name type="scientific">Marmoricola endophyticus</name>
    <dbReference type="NCBI Taxonomy" id="2040280"/>
    <lineage>
        <taxon>Bacteria</taxon>
        <taxon>Bacillati</taxon>
        <taxon>Actinomycetota</taxon>
        <taxon>Actinomycetes</taxon>
        <taxon>Propionibacteriales</taxon>
        <taxon>Nocardioidaceae</taxon>
        <taxon>Marmoricola</taxon>
    </lineage>
</organism>
<evidence type="ECO:0000256" key="3">
    <source>
        <dbReference type="ARBA" id="ARBA00022741"/>
    </source>
</evidence>
<evidence type="ECO:0000313" key="15">
    <source>
        <dbReference type="Proteomes" id="UP000649179"/>
    </source>
</evidence>
<evidence type="ECO:0000256" key="7">
    <source>
        <dbReference type="ARBA" id="ARBA00023136"/>
    </source>
</evidence>
<dbReference type="PROSITE" id="PS51722">
    <property type="entry name" value="G_TR_2"/>
    <property type="match status" value="1"/>
</dbReference>
<dbReference type="Gene3D" id="3.30.70.870">
    <property type="entry name" value="Elongation Factor G (Translational Gtpase), domain 3"/>
    <property type="match status" value="1"/>
</dbReference>
<dbReference type="InterPro" id="IPR027417">
    <property type="entry name" value="P-loop_NTPase"/>
</dbReference>
<evidence type="ECO:0000256" key="10">
    <source>
        <dbReference type="ARBA" id="ARBA00061052"/>
    </source>
</evidence>
<evidence type="ECO:0000256" key="8">
    <source>
        <dbReference type="ARBA" id="ARBA00050293"/>
    </source>
</evidence>